<dbReference type="CDD" id="cd00202">
    <property type="entry name" value="ZnF_GATA"/>
    <property type="match status" value="1"/>
</dbReference>
<evidence type="ECO:0000256" key="2">
    <source>
        <dbReference type="ARBA" id="ARBA00022771"/>
    </source>
</evidence>
<dbReference type="InterPro" id="IPR013088">
    <property type="entry name" value="Znf_NHR/GATA"/>
</dbReference>
<dbReference type="Pfam" id="PF00320">
    <property type="entry name" value="GATA"/>
    <property type="match status" value="1"/>
</dbReference>
<evidence type="ECO:0000256" key="1">
    <source>
        <dbReference type="ARBA" id="ARBA00022723"/>
    </source>
</evidence>
<reference evidence="7" key="1">
    <citation type="submission" date="2020-05" db="EMBL/GenBank/DDBJ databases">
        <title>Phylogenomic resolution of chytrid fungi.</title>
        <authorList>
            <person name="Stajich J.E."/>
            <person name="Amses K."/>
            <person name="Simmons R."/>
            <person name="Seto K."/>
            <person name="Myers J."/>
            <person name="Bonds A."/>
            <person name="Quandt C.A."/>
            <person name="Barry K."/>
            <person name="Liu P."/>
            <person name="Grigoriev I."/>
            <person name="Longcore J.E."/>
            <person name="James T.Y."/>
        </authorList>
    </citation>
    <scope>NUCLEOTIDE SEQUENCE</scope>
    <source>
        <strain evidence="7">JEL0513</strain>
    </source>
</reference>
<evidence type="ECO:0000259" key="6">
    <source>
        <dbReference type="PROSITE" id="PS50114"/>
    </source>
</evidence>
<dbReference type="InterPro" id="IPR000679">
    <property type="entry name" value="Znf_GATA"/>
</dbReference>
<dbReference type="PANTHER" id="PTHR45658">
    <property type="entry name" value="GATA TRANSCRIPTION FACTOR"/>
    <property type="match status" value="1"/>
</dbReference>
<dbReference type="SMART" id="SM00401">
    <property type="entry name" value="ZnF_GATA"/>
    <property type="match status" value="1"/>
</dbReference>
<accession>A0AAD5T7S0</accession>
<evidence type="ECO:0000256" key="5">
    <source>
        <dbReference type="SAM" id="MobiDB-lite"/>
    </source>
</evidence>
<dbReference type="SUPFAM" id="SSF57903">
    <property type="entry name" value="FYVE/PHD zinc finger"/>
    <property type="match status" value="1"/>
</dbReference>
<dbReference type="GO" id="GO:0043565">
    <property type="term" value="F:sequence-specific DNA binding"/>
    <property type="evidence" value="ECO:0007669"/>
    <property type="project" value="InterPro"/>
</dbReference>
<organism evidence="7 8">
    <name type="scientific">Physocladia obscura</name>
    <dbReference type="NCBI Taxonomy" id="109957"/>
    <lineage>
        <taxon>Eukaryota</taxon>
        <taxon>Fungi</taxon>
        <taxon>Fungi incertae sedis</taxon>
        <taxon>Chytridiomycota</taxon>
        <taxon>Chytridiomycota incertae sedis</taxon>
        <taxon>Chytridiomycetes</taxon>
        <taxon>Chytridiales</taxon>
        <taxon>Chytriomycetaceae</taxon>
        <taxon>Physocladia</taxon>
    </lineage>
</organism>
<dbReference type="InterPro" id="IPR001965">
    <property type="entry name" value="Znf_PHD"/>
</dbReference>
<dbReference type="Gene3D" id="3.30.50.10">
    <property type="entry name" value="Erythroid Transcription Factor GATA-1, subunit A"/>
    <property type="match status" value="1"/>
</dbReference>
<dbReference type="GO" id="GO:0008270">
    <property type="term" value="F:zinc ion binding"/>
    <property type="evidence" value="ECO:0007669"/>
    <property type="project" value="UniProtKB-KW"/>
</dbReference>
<feature type="compositionally biased region" description="Polar residues" evidence="5">
    <location>
        <begin position="99"/>
        <end position="115"/>
    </location>
</feature>
<dbReference type="PROSITE" id="PS50114">
    <property type="entry name" value="GATA_ZN_FINGER_2"/>
    <property type="match status" value="1"/>
</dbReference>
<dbReference type="InterPro" id="IPR019787">
    <property type="entry name" value="Znf_PHD-finger"/>
</dbReference>
<keyword evidence="8" id="KW-1185">Reference proteome</keyword>
<protein>
    <recommendedName>
        <fullName evidence="6">GATA-type domain-containing protein</fullName>
    </recommendedName>
</protein>
<dbReference type="Gene3D" id="3.30.40.10">
    <property type="entry name" value="Zinc/RING finger domain, C3HC4 (zinc finger)"/>
    <property type="match status" value="1"/>
</dbReference>
<dbReference type="InterPro" id="IPR051140">
    <property type="entry name" value="GATA_TF"/>
</dbReference>
<keyword evidence="3" id="KW-0862">Zinc</keyword>
<dbReference type="InterPro" id="IPR011011">
    <property type="entry name" value="Znf_FYVE_PHD"/>
</dbReference>
<keyword evidence="2 4" id="KW-0863">Zinc-finger</keyword>
<dbReference type="SMART" id="SM00249">
    <property type="entry name" value="PHD"/>
    <property type="match status" value="1"/>
</dbReference>
<keyword evidence="1" id="KW-0479">Metal-binding</keyword>
<evidence type="ECO:0000256" key="4">
    <source>
        <dbReference type="PROSITE-ProRule" id="PRU00094"/>
    </source>
</evidence>
<feature type="region of interest" description="Disordered" evidence="5">
    <location>
        <begin position="99"/>
        <end position="133"/>
    </location>
</feature>
<feature type="domain" description="GATA-type" evidence="6">
    <location>
        <begin position="134"/>
        <end position="169"/>
    </location>
</feature>
<dbReference type="GO" id="GO:0006355">
    <property type="term" value="P:regulation of DNA-templated transcription"/>
    <property type="evidence" value="ECO:0007669"/>
    <property type="project" value="InterPro"/>
</dbReference>
<comment type="caution">
    <text evidence="7">The sequence shown here is derived from an EMBL/GenBank/DDBJ whole genome shotgun (WGS) entry which is preliminary data.</text>
</comment>
<dbReference type="Proteomes" id="UP001211907">
    <property type="component" value="Unassembled WGS sequence"/>
</dbReference>
<dbReference type="InterPro" id="IPR013083">
    <property type="entry name" value="Znf_RING/FYVE/PHD"/>
</dbReference>
<dbReference type="AlphaFoldDB" id="A0AAD5T7S0"/>
<sequence>MSEQQLFKITTASPAKITAAVAPNTVSSALLLLPERRARTKNLSAGAAEFQCQDDLKLVTAKKPVPPIFDDGSASDTNCNVLRSNALSFAGFAPAFSENTSIPNSEQPNTQTLHNKPSAADPTTPRQTQIQNREEAVKTCTVCETQTTPAWRRGPNTQNLCNSCGLKWKRGDVQLNSKSILTAKDISALQVAQRVQISTSGATPTVSGTNSPFFLPIAVNRTGIAVYTDKNDGKMGGESVQLNGKIASIDSSATNIVNISQINVSREKKFATVAHNESTVRTKLQTLDSQKRKNVPKKSSLVVKKGCKGKTRNKSSSSLSTIIIQKYDDDISESGSNDHEDFNKKYDPDLFYIQCDGCDEWFHGICANINEEQAERIFLWFCRICERDTGRRSVFKKFCAAWLADKETRTEINTNKIEELELPESNFQDYGDVSTPVSSNLGSTFDKISKTEMLQEYSLQSRYSLYRAENSRTCATALTVDELSSTSTPELQKTYLSSIISPLSPEPSPQHVSLLYHTPETCLKYLPDPVATNNTSSHLTDTFSRYCSPVCGISVSKYALVHCIRQEKIPMRKYKRSTEEERATREEPHVLEAFDAIESQKLRDLAICRNRIELRINALKNCANRVAGAVWRAKIVNYFVARVYDDGKENKHQGKTNGKKKRRVNTMNSVDCFDEGHICAFDARIAQWWSQENQNDVAGLENFDQFLEEDDYLLDDEVNLEDVEEASSVDEIKSLVSQVMCVAQIESCQIHSGWQIIKVKGIELEINNAVSSCEEIRNMTKANNSDETATSCG</sequence>
<dbReference type="SUPFAM" id="SSF57716">
    <property type="entry name" value="Glucocorticoid receptor-like (DNA-binding domain)"/>
    <property type="match status" value="1"/>
</dbReference>
<evidence type="ECO:0000313" key="7">
    <source>
        <dbReference type="EMBL" id="KAJ3137181.1"/>
    </source>
</evidence>
<dbReference type="Pfam" id="PF00628">
    <property type="entry name" value="PHD"/>
    <property type="match status" value="1"/>
</dbReference>
<evidence type="ECO:0000313" key="8">
    <source>
        <dbReference type="Proteomes" id="UP001211907"/>
    </source>
</evidence>
<dbReference type="EMBL" id="JADGJH010000120">
    <property type="protein sequence ID" value="KAJ3137181.1"/>
    <property type="molecule type" value="Genomic_DNA"/>
</dbReference>
<evidence type="ECO:0000256" key="3">
    <source>
        <dbReference type="ARBA" id="ARBA00022833"/>
    </source>
</evidence>
<name>A0AAD5T7S0_9FUNG</name>
<gene>
    <name evidence="7" type="ORF">HK100_000955</name>
</gene>
<proteinExistence type="predicted"/>